<feature type="region of interest" description="Disordered" evidence="1">
    <location>
        <begin position="57"/>
        <end position="95"/>
    </location>
</feature>
<feature type="region of interest" description="Disordered" evidence="1">
    <location>
        <begin position="17"/>
        <end position="41"/>
    </location>
</feature>
<protein>
    <submittedName>
        <fullName evidence="2">Uncharacterized protein</fullName>
    </submittedName>
</protein>
<evidence type="ECO:0000313" key="2">
    <source>
        <dbReference type="EMBL" id="QBZ55960.1"/>
    </source>
</evidence>
<dbReference type="AlphaFoldDB" id="A0A4P7N7E1"/>
<sequence>MEIVSVATRLRSQIPSFPFSHRADYGGRNRRPTWQGSRLKKKGLSVRTTDYDEHALHANPHLHYGTPTFSPTVDRPGEGVGALSSRHMAPLSPPS</sequence>
<dbReference type="Proteomes" id="UP000294847">
    <property type="component" value="Chromosome 2"/>
</dbReference>
<proteinExistence type="predicted"/>
<name>A0A4P7N7E1_PYROR</name>
<organism evidence="2 3">
    <name type="scientific">Pyricularia oryzae</name>
    <name type="common">Rice blast fungus</name>
    <name type="synonym">Magnaporthe oryzae</name>
    <dbReference type="NCBI Taxonomy" id="318829"/>
    <lineage>
        <taxon>Eukaryota</taxon>
        <taxon>Fungi</taxon>
        <taxon>Dikarya</taxon>
        <taxon>Ascomycota</taxon>
        <taxon>Pezizomycotina</taxon>
        <taxon>Sordariomycetes</taxon>
        <taxon>Sordariomycetidae</taxon>
        <taxon>Magnaporthales</taxon>
        <taxon>Pyriculariaceae</taxon>
        <taxon>Pyricularia</taxon>
    </lineage>
</organism>
<accession>A0A4P7N7E1</accession>
<reference evidence="2 3" key="1">
    <citation type="journal article" date="2019" name="Mol. Biol. Evol.">
        <title>Blast fungal genomes show frequent chromosomal changes, gene gains and losses, and effector gene turnover.</title>
        <authorList>
            <person name="Gomez Luciano L.B."/>
            <person name="Jason Tsai I."/>
            <person name="Chuma I."/>
            <person name="Tosa Y."/>
            <person name="Chen Y.H."/>
            <person name="Li J.Y."/>
            <person name="Li M.Y."/>
            <person name="Jade Lu M.Y."/>
            <person name="Nakayashiki H."/>
            <person name="Li W.H."/>
        </authorList>
    </citation>
    <scope>NUCLEOTIDE SEQUENCE [LARGE SCALE GENOMIC DNA]</scope>
    <source>
        <strain evidence="2">MZ5-1-6</strain>
    </source>
</reference>
<gene>
    <name evidence="2" type="ORF">PoMZ_00866</name>
</gene>
<evidence type="ECO:0000256" key="1">
    <source>
        <dbReference type="SAM" id="MobiDB-lite"/>
    </source>
</evidence>
<dbReference type="EMBL" id="CP034205">
    <property type="protein sequence ID" value="QBZ55960.1"/>
    <property type="molecule type" value="Genomic_DNA"/>
</dbReference>
<evidence type="ECO:0000313" key="3">
    <source>
        <dbReference type="Proteomes" id="UP000294847"/>
    </source>
</evidence>